<evidence type="ECO:0008006" key="3">
    <source>
        <dbReference type="Google" id="ProtNLM"/>
    </source>
</evidence>
<protein>
    <recommendedName>
        <fullName evidence="3">Peptidase inhibitor family I36</fullName>
    </recommendedName>
</protein>
<keyword evidence="2" id="KW-1185">Reference proteome</keyword>
<dbReference type="EMBL" id="JBHTIS010000489">
    <property type="protein sequence ID" value="MFD1046018.1"/>
    <property type="molecule type" value="Genomic_DNA"/>
</dbReference>
<sequence length="117" mass="12966">MKNRTGRLMSYTTDLDANPNHGSGYCDVWNWNGGTGSSFYHAGCSQQGMYNGTVGGNFSGTDVDAFSFNGEGYHERFTRIGTWHWRARGVWTKIQDPEIADCGIGDGNEIWCTVLVQ</sequence>
<dbReference type="Proteomes" id="UP001597045">
    <property type="component" value="Unassembled WGS sequence"/>
</dbReference>
<proteinExistence type="predicted"/>
<reference evidence="2" key="1">
    <citation type="journal article" date="2019" name="Int. J. Syst. Evol. Microbiol.">
        <title>The Global Catalogue of Microorganisms (GCM) 10K type strain sequencing project: providing services to taxonomists for standard genome sequencing and annotation.</title>
        <authorList>
            <consortium name="The Broad Institute Genomics Platform"/>
            <consortium name="The Broad Institute Genome Sequencing Center for Infectious Disease"/>
            <person name="Wu L."/>
            <person name="Ma J."/>
        </authorList>
    </citation>
    <scope>NUCLEOTIDE SEQUENCE [LARGE SCALE GENOMIC DNA]</scope>
    <source>
        <strain evidence="2">JCM 31486</strain>
    </source>
</reference>
<accession>A0ABW3M7M7</accession>
<name>A0ABW3M7M7_9PSEU</name>
<comment type="caution">
    <text evidence="1">The sequence shown here is derived from an EMBL/GenBank/DDBJ whole genome shotgun (WGS) entry which is preliminary data.</text>
</comment>
<evidence type="ECO:0000313" key="1">
    <source>
        <dbReference type="EMBL" id="MFD1046018.1"/>
    </source>
</evidence>
<gene>
    <name evidence="1" type="ORF">ACFQ1S_10810</name>
</gene>
<evidence type="ECO:0000313" key="2">
    <source>
        <dbReference type="Proteomes" id="UP001597045"/>
    </source>
</evidence>
<organism evidence="1 2">
    <name type="scientific">Kibdelosporangium lantanae</name>
    <dbReference type="NCBI Taxonomy" id="1497396"/>
    <lineage>
        <taxon>Bacteria</taxon>
        <taxon>Bacillati</taxon>
        <taxon>Actinomycetota</taxon>
        <taxon>Actinomycetes</taxon>
        <taxon>Pseudonocardiales</taxon>
        <taxon>Pseudonocardiaceae</taxon>
        <taxon>Kibdelosporangium</taxon>
    </lineage>
</organism>